<dbReference type="RefSeq" id="WP_379748799.1">
    <property type="nucleotide sequence ID" value="NZ_JBHTCP010000014.1"/>
</dbReference>
<feature type="compositionally biased region" description="Basic and acidic residues" evidence="1">
    <location>
        <begin position="210"/>
        <end position="223"/>
    </location>
</feature>
<organism evidence="2 3">
    <name type="scientific">Fictibacillus iocasae</name>
    <dbReference type="NCBI Taxonomy" id="2715437"/>
    <lineage>
        <taxon>Bacteria</taxon>
        <taxon>Bacillati</taxon>
        <taxon>Bacillota</taxon>
        <taxon>Bacilli</taxon>
        <taxon>Bacillales</taxon>
        <taxon>Fictibacillaceae</taxon>
        <taxon>Fictibacillus</taxon>
    </lineage>
</organism>
<proteinExistence type="predicted"/>
<reference evidence="3" key="1">
    <citation type="journal article" date="2019" name="Int. J. Syst. Evol. Microbiol.">
        <title>The Global Catalogue of Microorganisms (GCM) 10K type strain sequencing project: providing services to taxonomists for standard genome sequencing and annotation.</title>
        <authorList>
            <consortium name="The Broad Institute Genomics Platform"/>
            <consortium name="The Broad Institute Genome Sequencing Center for Infectious Disease"/>
            <person name="Wu L."/>
            <person name="Ma J."/>
        </authorList>
    </citation>
    <scope>NUCLEOTIDE SEQUENCE [LARGE SCALE GENOMIC DNA]</scope>
    <source>
        <strain evidence="3">NBRC 106396</strain>
    </source>
</reference>
<protein>
    <submittedName>
        <fullName evidence="2">Uncharacterized protein</fullName>
    </submittedName>
</protein>
<feature type="region of interest" description="Disordered" evidence="1">
    <location>
        <begin position="238"/>
        <end position="312"/>
    </location>
</feature>
<evidence type="ECO:0000313" key="2">
    <source>
        <dbReference type="EMBL" id="MFC7371834.1"/>
    </source>
</evidence>
<dbReference type="EMBL" id="JBHTCP010000014">
    <property type="protein sequence ID" value="MFC7371834.1"/>
    <property type="molecule type" value="Genomic_DNA"/>
</dbReference>
<feature type="compositionally biased region" description="Polar residues" evidence="1">
    <location>
        <begin position="286"/>
        <end position="301"/>
    </location>
</feature>
<feature type="compositionally biased region" description="Polar residues" evidence="1">
    <location>
        <begin position="255"/>
        <end position="264"/>
    </location>
</feature>
<name>A0ABW2NRA9_9BACL</name>
<evidence type="ECO:0000313" key="3">
    <source>
        <dbReference type="Proteomes" id="UP001596549"/>
    </source>
</evidence>
<sequence>MQELYFNSKMICSVTEKEYEQFKLLCPYWGLSLIEEANVILGALSTFMMGVHGLSPKKFKQLSQLLEHTGISLTNHPEASALQHLYIQLEPVHHVPLSVRTESGETFYLNPVQPDGVTSVQKSVHKHITLKPKKGKLHITISAEHETNMCEYLSYMIIQICLRKEFTSLSSITEWDYHTLNDKLLNVIAPSFSSTQKRMTAEKAVSSITRNKEPEEKAIRTDDSDSWQIAESAVYHSNSADIRSQPTRVHPINPFRQSSPQRSVISPFPSSYPKKNTDVIRPFQLNKHTPSRGSEYSNHTFLNFKKGRGKDE</sequence>
<gene>
    <name evidence="2" type="ORF">ACFQPF_09100</name>
</gene>
<accession>A0ABW2NRA9</accession>
<dbReference type="Proteomes" id="UP001596549">
    <property type="component" value="Unassembled WGS sequence"/>
</dbReference>
<feature type="region of interest" description="Disordered" evidence="1">
    <location>
        <begin position="203"/>
        <end position="224"/>
    </location>
</feature>
<feature type="compositionally biased region" description="Polar residues" evidence="1">
    <location>
        <begin position="238"/>
        <end position="247"/>
    </location>
</feature>
<keyword evidence="3" id="KW-1185">Reference proteome</keyword>
<evidence type="ECO:0000256" key="1">
    <source>
        <dbReference type="SAM" id="MobiDB-lite"/>
    </source>
</evidence>
<comment type="caution">
    <text evidence="2">The sequence shown here is derived from an EMBL/GenBank/DDBJ whole genome shotgun (WGS) entry which is preliminary data.</text>
</comment>